<dbReference type="Gene3D" id="3.40.50.2300">
    <property type="match status" value="1"/>
</dbReference>
<dbReference type="PANTHER" id="PTHR30036:SF7">
    <property type="entry name" value="ABC TRANSPORTER PERIPLASMIC-BINDING PROTEIN YPHF"/>
    <property type="match status" value="1"/>
</dbReference>
<evidence type="ECO:0000256" key="1">
    <source>
        <dbReference type="ARBA" id="ARBA00004196"/>
    </source>
</evidence>
<evidence type="ECO:0000256" key="2">
    <source>
        <dbReference type="ARBA" id="ARBA00007639"/>
    </source>
</evidence>
<feature type="non-terminal residue" evidence="4">
    <location>
        <position position="250"/>
    </location>
</feature>
<organism evidence="4">
    <name type="scientific">marine metagenome</name>
    <dbReference type="NCBI Taxonomy" id="408172"/>
    <lineage>
        <taxon>unclassified sequences</taxon>
        <taxon>metagenomes</taxon>
        <taxon>ecological metagenomes</taxon>
    </lineage>
</organism>
<comment type="subcellular location">
    <subcellularLocation>
        <location evidence="1">Cell envelope</location>
    </subcellularLocation>
</comment>
<dbReference type="AlphaFoldDB" id="A0A382Y2G1"/>
<comment type="similarity">
    <text evidence="2">Belongs to the bacterial solute-binding protein 2 family.</text>
</comment>
<dbReference type="PANTHER" id="PTHR30036">
    <property type="entry name" value="D-XYLOSE-BINDING PERIPLASMIC PROTEIN"/>
    <property type="match status" value="1"/>
</dbReference>
<proteinExistence type="inferred from homology"/>
<dbReference type="GO" id="GO:0030288">
    <property type="term" value="C:outer membrane-bounded periplasmic space"/>
    <property type="evidence" value="ECO:0007669"/>
    <property type="project" value="TreeGrafter"/>
</dbReference>
<dbReference type="InterPro" id="IPR050555">
    <property type="entry name" value="Bact_Solute-Bind_Prot2"/>
</dbReference>
<accession>A0A382Y2G1</accession>
<sequence length="250" mass="26531">MKKIIVLLFASLFVSISSVAIAGNLVFALVPKAMNNPFFDLARDGCKQAESEIDGVECLYIGPGEHTEQEQVQIVQDLISKGVDGIAVASSNAPAMAKAVKGSGIPVITWDSDFLGEDYGLREAYVGTKNYDIGVNLAEITMMLKPNGGTICIQSGGAAAANHNERMSGIRDTIAGRADGGSYPSAALNGEAGWTEAEGCPLYTNDDFPLSVQQMEDILAKHPDLTAFVPTGGFPQFVSKAFRRVTEKHA</sequence>
<protein>
    <recommendedName>
        <fullName evidence="3">Periplasmic binding protein domain-containing protein</fullName>
    </recommendedName>
</protein>
<feature type="domain" description="Periplasmic binding protein" evidence="3">
    <location>
        <begin position="27"/>
        <end position="242"/>
    </location>
</feature>
<dbReference type="InterPro" id="IPR025997">
    <property type="entry name" value="SBP_2_dom"/>
</dbReference>
<evidence type="ECO:0000259" key="3">
    <source>
        <dbReference type="Pfam" id="PF13407"/>
    </source>
</evidence>
<dbReference type="InterPro" id="IPR028082">
    <property type="entry name" value="Peripla_BP_I"/>
</dbReference>
<evidence type="ECO:0000313" key="4">
    <source>
        <dbReference type="EMBL" id="SVD77055.1"/>
    </source>
</evidence>
<dbReference type="Pfam" id="PF13407">
    <property type="entry name" value="Peripla_BP_4"/>
    <property type="match status" value="1"/>
</dbReference>
<gene>
    <name evidence="4" type="ORF">METZ01_LOCUS429909</name>
</gene>
<reference evidence="4" key="1">
    <citation type="submission" date="2018-05" db="EMBL/GenBank/DDBJ databases">
        <authorList>
            <person name="Lanie J.A."/>
            <person name="Ng W.-L."/>
            <person name="Kazmierczak K.M."/>
            <person name="Andrzejewski T.M."/>
            <person name="Davidsen T.M."/>
            <person name="Wayne K.J."/>
            <person name="Tettelin H."/>
            <person name="Glass J.I."/>
            <person name="Rusch D."/>
            <person name="Podicherti R."/>
            <person name="Tsui H.-C.T."/>
            <person name="Winkler M.E."/>
        </authorList>
    </citation>
    <scope>NUCLEOTIDE SEQUENCE</scope>
</reference>
<dbReference type="SUPFAM" id="SSF53822">
    <property type="entry name" value="Periplasmic binding protein-like I"/>
    <property type="match status" value="1"/>
</dbReference>
<name>A0A382Y2G1_9ZZZZ</name>
<dbReference type="GO" id="GO:0030246">
    <property type="term" value="F:carbohydrate binding"/>
    <property type="evidence" value="ECO:0007669"/>
    <property type="project" value="TreeGrafter"/>
</dbReference>
<dbReference type="EMBL" id="UINC01172139">
    <property type="protein sequence ID" value="SVD77055.1"/>
    <property type="molecule type" value="Genomic_DNA"/>
</dbReference>